<reference evidence="2 3" key="1">
    <citation type="submission" date="2020-05" db="EMBL/GenBank/DDBJ databases">
        <title>Genome sequencing of Spirosoma sp. TS118.</title>
        <authorList>
            <person name="Lee J.-H."/>
            <person name="Jeong S."/>
            <person name="Zhao L."/>
            <person name="Jung J.-H."/>
            <person name="Kim M.-K."/>
            <person name="Lim S."/>
        </authorList>
    </citation>
    <scope>NUCLEOTIDE SEQUENCE [LARGE SCALE GENOMIC DNA]</scope>
    <source>
        <strain evidence="2 3">TS118</strain>
    </source>
</reference>
<dbReference type="RefSeq" id="WP_171740929.1">
    <property type="nucleotide sequence ID" value="NZ_CP053435.1"/>
</dbReference>
<feature type="domain" description="BioF2-like acetyltransferase" evidence="1">
    <location>
        <begin position="161"/>
        <end position="283"/>
    </location>
</feature>
<dbReference type="Proteomes" id="UP000502756">
    <property type="component" value="Chromosome"/>
</dbReference>
<gene>
    <name evidence="2" type="ORF">HNV11_17720</name>
</gene>
<dbReference type="InterPro" id="IPR016181">
    <property type="entry name" value="Acyl_CoA_acyltransferase"/>
</dbReference>
<evidence type="ECO:0000259" key="1">
    <source>
        <dbReference type="Pfam" id="PF13480"/>
    </source>
</evidence>
<keyword evidence="3" id="KW-1185">Reference proteome</keyword>
<sequence>MINYTIQRQQNPPYHAIPDFCQQGFFFNEGDHLQQQSNGAFHLLTALNQSTRQAEARCAFFLQPHRAVSPAAAPFGSIEFADSLPDPILDEFLRSLTEAAQSAGAPTLRLVNYPHCYAPKQADRLTDKLIEQGYQLVAADQNFFLSVANHSFESSIAPSQRRRLRKCRQAGFQFEHWQRPNPQEVVTFLQETRQQQGYLLTICPDRLVSLLQEFPEQFPVFVVSDGDIRAALTVAVRVRADILYNFMPASRPDYHRFSPMVMLTDGLFGYCQRQRIRLLDLGVSLDANRQPKPSLMRFKQKLGAQSSPKLVFEKAL</sequence>
<keyword evidence="2" id="KW-0808">Transferase</keyword>
<evidence type="ECO:0000313" key="3">
    <source>
        <dbReference type="Proteomes" id="UP000502756"/>
    </source>
</evidence>
<dbReference type="GO" id="GO:0016740">
    <property type="term" value="F:transferase activity"/>
    <property type="evidence" value="ECO:0007669"/>
    <property type="project" value="UniProtKB-KW"/>
</dbReference>
<organism evidence="2 3">
    <name type="scientific">Spirosoma taeanense</name>
    <dbReference type="NCBI Taxonomy" id="2735870"/>
    <lineage>
        <taxon>Bacteria</taxon>
        <taxon>Pseudomonadati</taxon>
        <taxon>Bacteroidota</taxon>
        <taxon>Cytophagia</taxon>
        <taxon>Cytophagales</taxon>
        <taxon>Cytophagaceae</taxon>
        <taxon>Spirosoma</taxon>
    </lineage>
</organism>
<dbReference type="EMBL" id="CP053435">
    <property type="protein sequence ID" value="QJW91083.1"/>
    <property type="molecule type" value="Genomic_DNA"/>
</dbReference>
<evidence type="ECO:0000313" key="2">
    <source>
        <dbReference type="EMBL" id="QJW91083.1"/>
    </source>
</evidence>
<dbReference type="Pfam" id="PF13480">
    <property type="entry name" value="Acetyltransf_6"/>
    <property type="match status" value="1"/>
</dbReference>
<dbReference type="InterPro" id="IPR038740">
    <property type="entry name" value="BioF2-like_GNAT_dom"/>
</dbReference>
<name>A0A6M5YCT4_9BACT</name>
<dbReference type="SUPFAM" id="SSF55729">
    <property type="entry name" value="Acyl-CoA N-acyltransferases (Nat)"/>
    <property type="match status" value="1"/>
</dbReference>
<dbReference type="KEGG" id="stae:HNV11_17720"/>
<protein>
    <submittedName>
        <fullName evidence="2">GNAT family N-acetyltransferase</fullName>
    </submittedName>
</protein>
<dbReference type="AlphaFoldDB" id="A0A6M5YCT4"/>
<accession>A0A6M5YCT4</accession>
<proteinExistence type="predicted"/>
<dbReference type="Gene3D" id="3.40.630.30">
    <property type="match status" value="1"/>
</dbReference>